<reference evidence="1 2" key="1">
    <citation type="submission" date="2020-08" db="EMBL/GenBank/DDBJ databases">
        <title>Sequencing the genomes of 1000 actinobacteria strains.</title>
        <authorList>
            <person name="Klenk H.-P."/>
        </authorList>
    </citation>
    <scope>NUCLEOTIDE SEQUENCE [LARGE SCALE GENOMIC DNA]</scope>
    <source>
        <strain evidence="1 2">DSM 28967</strain>
    </source>
</reference>
<protein>
    <submittedName>
        <fullName evidence="1">Uncharacterized protein</fullName>
    </submittedName>
</protein>
<dbReference type="AlphaFoldDB" id="A0A7W9J0N1"/>
<evidence type="ECO:0000313" key="2">
    <source>
        <dbReference type="Proteomes" id="UP000549971"/>
    </source>
</evidence>
<dbReference type="Proteomes" id="UP000549971">
    <property type="component" value="Unassembled WGS sequence"/>
</dbReference>
<dbReference type="EMBL" id="JACHMY010000001">
    <property type="protein sequence ID" value="MBB5833438.1"/>
    <property type="molecule type" value="Genomic_DNA"/>
</dbReference>
<organism evidence="1 2">
    <name type="scientific">Kribbella italica</name>
    <dbReference type="NCBI Taxonomy" id="1540520"/>
    <lineage>
        <taxon>Bacteria</taxon>
        <taxon>Bacillati</taxon>
        <taxon>Actinomycetota</taxon>
        <taxon>Actinomycetes</taxon>
        <taxon>Propionibacteriales</taxon>
        <taxon>Kribbellaceae</taxon>
        <taxon>Kribbella</taxon>
    </lineage>
</organism>
<sequence>MSRAIYSMKPAARTEYLKSRVGEWVVVIYGRHYRRDAHCKILGVAPSLTNSFADQLVVQSHYGGDMFVLSSAELIRFEES</sequence>
<evidence type="ECO:0000313" key="1">
    <source>
        <dbReference type="EMBL" id="MBB5833438.1"/>
    </source>
</evidence>
<proteinExistence type="predicted"/>
<comment type="caution">
    <text evidence="1">The sequence shown here is derived from an EMBL/GenBank/DDBJ whole genome shotgun (WGS) entry which is preliminary data.</text>
</comment>
<dbReference type="RefSeq" id="WP_184793326.1">
    <property type="nucleotide sequence ID" value="NZ_JACHMY010000001.1"/>
</dbReference>
<accession>A0A7W9J0N1</accession>
<keyword evidence="2" id="KW-1185">Reference proteome</keyword>
<gene>
    <name evidence="1" type="ORF">HDA39_000172</name>
</gene>
<name>A0A7W9J0N1_9ACTN</name>